<sequence>MIQSRNARAGLAGLLAAAALSACVTASGGSAPAAPEIGFVETRFDPNGPVETTGNVVRAGTYDVPRGLYGMVGRDSVLLRSADMDGYLREVLNRVARAVTAADYTGEVGVFVTSQASFQAVTTPANEILVSSGALDGMASEEEVAFVVAHELSHVLRQDLERGEVMGGQDQTATQLFRIGQAASDLGIRALTVVEGDPEEARKILALRRQISIAVHALQLALENNVGPAWTRGQERIADKAAADMMHKAGYNPLNAAAVFGKLGEAQAQRSAEVDRHLKELTRLTGELVALRENDPMIARLKGAGVSLGGELLAGVTDAVRADPYDDAREREAAFKAYVAERYGLTEPGLGNVASLKRVKEGDTDYAAVRARVELAREAERTFEAALTSSASGEGQAPTMKDSVALALQAISGPGSEAGLPRLVFHRIRKETGDQRRARLNLEAIMAQSRLGPAPVIATAEYFAHTGDREKALELVDRLALRYGDTQVYPVAYDVTHALGDTVEAERILKACLSDVTTQYIRLQCRQRERAHTPEDEEPGFMEKLVGNGADSGDAAADGTDDTPAASEPQEPASGPGFFDGMRDLVN</sequence>
<reference evidence="10 11" key="1">
    <citation type="journal article" date="2020" name="Microorganisms">
        <title>Osmotic Adaptation and Compatible Solute Biosynthesis of Phototrophic Bacteria as Revealed from Genome Analyses.</title>
        <authorList>
            <person name="Imhoff J.F."/>
            <person name="Rahn T."/>
            <person name="Kunzel S."/>
            <person name="Keller A."/>
            <person name="Neulinger S.C."/>
        </authorList>
    </citation>
    <scope>NUCLEOTIDE SEQUENCE [LARGE SCALE GENOMIC DNA]</scope>
    <source>
        <strain evidence="10 11">DSM 9895</strain>
    </source>
</reference>
<keyword evidence="8" id="KW-0732">Signal</keyword>
<dbReference type="InterPro" id="IPR001915">
    <property type="entry name" value="Peptidase_M48"/>
</dbReference>
<dbReference type="PANTHER" id="PTHR22726">
    <property type="entry name" value="METALLOENDOPEPTIDASE OMA1"/>
    <property type="match status" value="1"/>
</dbReference>
<dbReference type="InterPro" id="IPR051156">
    <property type="entry name" value="Mito/Outer_Membr_Metalloprot"/>
</dbReference>
<comment type="cofactor">
    <cofactor evidence="1">
        <name>Zn(2+)</name>
        <dbReference type="ChEBI" id="CHEBI:29105"/>
    </cofactor>
</comment>
<organism evidence="10 11">
    <name type="scientific">Rhodovibrio sodomensis</name>
    <dbReference type="NCBI Taxonomy" id="1088"/>
    <lineage>
        <taxon>Bacteria</taxon>
        <taxon>Pseudomonadati</taxon>
        <taxon>Pseudomonadota</taxon>
        <taxon>Alphaproteobacteria</taxon>
        <taxon>Rhodospirillales</taxon>
        <taxon>Rhodovibrionaceae</taxon>
        <taxon>Rhodovibrio</taxon>
    </lineage>
</organism>
<feature type="region of interest" description="Disordered" evidence="7">
    <location>
        <begin position="529"/>
        <end position="587"/>
    </location>
</feature>
<evidence type="ECO:0000256" key="3">
    <source>
        <dbReference type="ARBA" id="ARBA00022723"/>
    </source>
</evidence>
<evidence type="ECO:0000256" key="6">
    <source>
        <dbReference type="ARBA" id="ARBA00023049"/>
    </source>
</evidence>
<feature type="chain" id="PRO_5047525487" description="Peptidase M48 domain-containing protein" evidence="8">
    <location>
        <begin position="27"/>
        <end position="587"/>
    </location>
</feature>
<dbReference type="Proteomes" id="UP001296873">
    <property type="component" value="Unassembled WGS sequence"/>
</dbReference>
<evidence type="ECO:0000256" key="7">
    <source>
        <dbReference type="SAM" id="MobiDB-lite"/>
    </source>
</evidence>
<gene>
    <name evidence="10" type="ORF">CKO28_12405</name>
</gene>
<name>A0ABS1DF32_9PROT</name>
<keyword evidence="6" id="KW-0482">Metalloprotease</keyword>
<dbReference type="Gene3D" id="3.30.2010.10">
    <property type="entry name" value="Metalloproteases ('zincins'), catalytic domain"/>
    <property type="match status" value="1"/>
</dbReference>
<dbReference type="Pfam" id="PF01435">
    <property type="entry name" value="Peptidase_M48"/>
    <property type="match status" value="1"/>
</dbReference>
<proteinExistence type="predicted"/>
<evidence type="ECO:0000259" key="9">
    <source>
        <dbReference type="Pfam" id="PF01435"/>
    </source>
</evidence>
<keyword evidence="2" id="KW-0645">Protease</keyword>
<dbReference type="RefSeq" id="WP_200341154.1">
    <property type="nucleotide sequence ID" value="NZ_NRRL01000031.1"/>
</dbReference>
<evidence type="ECO:0000313" key="11">
    <source>
        <dbReference type="Proteomes" id="UP001296873"/>
    </source>
</evidence>
<dbReference type="PROSITE" id="PS51257">
    <property type="entry name" value="PROKAR_LIPOPROTEIN"/>
    <property type="match status" value="1"/>
</dbReference>
<evidence type="ECO:0000256" key="5">
    <source>
        <dbReference type="ARBA" id="ARBA00022833"/>
    </source>
</evidence>
<keyword evidence="4" id="KW-0378">Hydrolase</keyword>
<feature type="domain" description="Peptidase M48" evidence="9">
    <location>
        <begin position="85"/>
        <end position="267"/>
    </location>
</feature>
<comment type="caution">
    <text evidence="10">The sequence shown here is derived from an EMBL/GenBank/DDBJ whole genome shotgun (WGS) entry which is preliminary data.</text>
</comment>
<evidence type="ECO:0000313" key="10">
    <source>
        <dbReference type="EMBL" id="MBK1668833.1"/>
    </source>
</evidence>
<evidence type="ECO:0000256" key="2">
    <source>
        <dbReference type="ARBA" id="ARBA00022670"/>
    </source>
</evidence>
<feature type="signal peptide" evidence="8">
    <location>
        <begin position="1"/>
        <end position="26"/>
    </location>
</feature>
<evidence type="ECO:0000256" key="4">
    <source>
        <dbReference type="ARBA" id="ARBA00022801"/>
    </source>
</evidence>
<dbReference type="EMBL" id="NRRL01000031">
    <property type="protein sequence ID" value="MBK1668833.1"/>
    <property type="molecule type" value="Genomic_DNA"/>
</dbReference>
<keyword evidence="3" id="KW-0479">Metal-binding</keyword>
<protein>
    <recommendedName>
        <fullName evidence="9">Peptidase M48 domain-containing protein</fullName>
    </recommendedName>
</protein>
<keyword evidence="11" id="KW-1185">Reference proteome</keyword>
<evidence type="ECO:0000256" key="1">
    <source>
        <dbReference type="ARBA" id="ARBA00001947"/>
    </source>
</evidence>
<dbReference type="PANTHER" id="PTHR22726:SF1">
    <property type="entry name" value="METALLOENDOPEPTIDASE OMA1, MITOCHONDRIAL"/>
    <property type="match status" value="1"/>
</dbReference>
<accession>A0ABS1DF32</accession>
<keyword evidence="5" id="KW-0862">Zinc</keyword>
<evidence type="ECO:0000256" key="8">
    <source>
        <dbReference type="SAM" id="SignalP"/>
    </source>
</evidence>
<feature type="compositionally biased region" description="Low complexity" evidence="7">
    <location>
        <begin position="549"/>
        <end position="567"/>
    </location>
</feature>